<accession>A0A0D2K2P5</accession>
<dbReference type="OrthoDB" id="190846at2759"/>
<keyword evidence="1" id="KW-0012">Acyltransferase</keyword>
<sequence>MLPVGGDRVWGNATWAPDDVSSPELVAAGRSFGGVVARVDTEDAALGDAAVSNDTGALSAANLELLKATLTDWVSSFGAAAKAGPAAGEAADKGGGGGGEEAKEAKKEFLDVNQAVAALAATAGLQFTRNMQNWSAAASHLDLSDVIRRHEEVEAELERKRAAGECAAAAAGQCGGAAGAGDGDADAVAAAMSMGERRRERRAERAPRRPAVPIVDVTRRPLPNAPSFSLYCLYGMGTPTERGYHFLRTKRQNFTEWSINKVASDPPTGLESGSQLSDGDGTVPLLSLGALCEGGWRSQKLNPGGSRVVVREYPHDPVYSITDPRGGPGASTHVEILGHDGVLADVLRIVSGAADDGGDEEAVTDRHHSTIKEIVARIEW</sequence>
<reference evidence="1 2" key="1">
    <citation type="journal article" date="2013" name="BMC Genomics">
        <title>Reconstruction of the lipid metabolism for the microalga Monoraphidium neglectum from its genome sequence reveals characteristics suitable for biofuel production.</title>
        <authorList>
            <person name="Bogen C."/>
            <person name="Al-Dilaimi A."/>
            <person name="Albersmeier A."/>
            <person name="Wichmann J."/>
            <person name="Grundmann M."/>
            <person name="Rupp O."/>
            <person name="Lauersen K.J."/>
            <person name="Blifernez-Klassen O."/>
            <person name="Kalinowski J."/>
            <person name="Goesmann A."/>
            <person name="Mussgnug J.H."/>
            <person name="Kruse O."/>
        </authorList>
    </citation>
    <scope>NUCLEOTIDE SEQUENCE [LARGE SCALE GENOMIC DNA]</scope>
    <source>
        <strain evidence="1 2">SAG 48.87</strain>
    </source>
</reference>
<dbReference type="EMBL" id="KK100600">
    <property type="protein sequence ID" value="KIZ04823.1"/>
    <property type="molecule type" value="Genomic_DNA"/>
</dbReference>
<name>A0A0D2K2P5_9CHLO</name>
<keyword evidence="2" id="KW-1185">Reference proteome</keyword>
<dbReference type="GO" id="GO:0006629">
    <property type="term" value="P:lipid metabolic process"/>
    <property type="evidence" value="ECO:0007669"/>
    <property type="project" value="InterPro"/>
</dbReference>
<dbReference type="GO" id="GO:0008374">
    <property type="term" value="F:O-acyltransferase activity"/>
    <property type="evidence" value="ECO:0007669"/>
    <property type="project" value="InterPro"/>
</dbReference>
<dbReference type="GeneID" id="25736009"/>
<dbReference type="EC" id="2.3.1.158" evidence="1"/>
<keyword evidence="1" id="KW-0808">Transferase</keyword>
<dbReference type="STRING" id="145388.A0A0D2K2P5"/>
<gene>
    <name evidence="1" type="ORF">MNEG_3131</name>
</gene>
<dbReference type="RefSeq" id="XP_013903842.1">
    <property type="nucleotide sequence ID" value="XM_014048388.1"/>
</dbReference>
<evidence type="ECO:0000313" key="2">
    <source>
        <dbReference type="Proteomes" id="UP000054498"/>
    </source>
</evidence>
<dbReference type="AlphaFoldDB" id="A0A0D2K2P5"/>
<dbReference type="InterPro" id="IPR003386">
    <property type="entry name" value="LACT/PDAT_acylTrfase"/>
</dbReference>
<dbReference type="GO" id="GO:0046027">
    <property type="term" value="F:phospholipid:diacylglycerol acyltransferase activity"/>
    <property type="evidence" value="ECO:0007669"/>
    <property type="project" value="UniProtKB-EC"/>
</dbReference>
<dbReference type="Proteomes" id="UP000054498">
    <property type="component" value="Unassembled WGS sequence"/>
</dbReference>
<dbReference type="PANTHER" id="PTHR11440">
    <property type="entry name" value="LECITHIN-CHOLESTEROL ACYLTRANSFERASE-RELATED"/>
    <property type="match status" value="1"/>
</dbReference>
<proteinExistence type="predicted"/>
<evidence type="ECO:0000313" key="1">
    <source>
        <dbReference type="EMBL" id="KIZ04823.1"/>
    </source>
</evidence>
<dbReference type="KEGG" id="mng:MNEG_3131"/>
<dbReference type="Pfam" id="PF02450">
    <property type="entry name" value="LCAT"/>
    <property type="match status" value="1"/>
</dbReference>
<organism evidence="1 2">
    <name type="scientific">Monoraphidium neglectum</name>
    <dbReference type="NCBI Taxonomy" id="145388"/>
    <lineage>
        <taxon>Eukaryota</taxon>
        <taxon>Viridiplantae</taxon>
        <taxon>Chlorophyta</taxon>
        <taxon>core chlorophytes</taxon>
        <taxon>Chlorophyceae</taxon>
        <taxon>CS clade</taxon>
        <taxon>Sphaeropleales</taxon>
        <taxon>Selenastraceae</taxon>
        <taxon>Monoraphidium</taxon>
    </lineage>
</organism>
<protein>
    <submittedName>
        <fullName evidence="1">Lecithin:cholesterol acyltransferase</fullName>
        <ecNumber evidence="1">2.3.1.158</ecNumber>
    </submittedName>
</protein>